<dbReference type="InterPro" id="IPR057564">
    <property type="entry name" value="HEAT_ATR"/>
</dbReference>
<dbReference type="InterPro" id="IPR003151">
    <property type="entry name" value="PIK-rel_kinase_FAT"/>
</dbReference>
<dbReference type="OrthoDB" id="2250022at2759"/>
<comment type="catalytic activity">
    <reaction evidence="9">
        <text>L-threonyl-[protein] + ATP = O-phospho-L-threonyl-[protein] + ADP + H(+)</text>
        <dbReference type="Rhea" id="RHEA:46608"/>
        <dbReference type="Rhea" id="RHEA-COMP:11060"/>
        <dbReference type="Rhea" id="RHEA-COMP:11605"/>
        <dbReference type="ChEBI" id="CHEBI:15378"/>
        <dbReference type="ChEBI" id="CHEBI:30013"/>
        <dbReference type="ChEBI" id="CHEBI:30616"/>
        <dbReference type="ChEBI" id="CHEBI:61977"/>
        <dbReference type="ChEBI" id="CHEBI:456216"/>
        <dbReference type="EC" id="2.7.11.1"/>
    </reaction>
</comment>
<keyword evidence="6" id="KW-0547">Nucleotide-binding</keyword>
<dbReference type="InterPro" id="IPR011989">
    <property type="entry name" value="ARM-like"/>
</dbReference>
<evidence type="ECO:0000256" key="5">
    <source>
        <dbReference type="ARBA" id="ARBA00022737"/>
    </source>
</evidence>
<dbReference type="EMBL" id="LK028576">
    <property type="protein sequence ID" value="CDS15479.1"/>
    <property type="molecule type" value="Genomic_DNA"/>
</dbReference>
<dbReference type="EC" id="2.7.11.1" evidence="2"/>
<dbReference type="Pfam" id="PF08771">
    <property type="entry name" value="FRB_dom"/>
    <property type="match status" value="1"/>
</dbReference>
<evidence type="ECO:0000313" key="17">
    <source>
        <dbReference type="WBParaSite" id="EgrG_000787900"/>
    </source>
</evidence>
<evidence type="ECO:0000313" key="16">
    <source>
        <dbReference type="Proteomes" id="UP000492820"/>
    </source>
</evidence>
<dbReference type="Gene3D" id="1.25.10.10">
    <property type="entry name" value="Leucine-rich Repeat Variant"/>
    <property type="match status" value="3"/>
</dbReference>
<evidence type="ECO:0000259" key="14">
    <source>
        <dbReference type="PROSITE" id="PS51190"/>
    </source>
</evidence>
<dbReference type="Gene3D" id="3.30.1010.10">
    <property type="entry name" value="Phosphatidylinositol 3-kinase Catalytic Subunit, Chain A, domain 4"/>
    <property type="match status" value="1"/>
</dbReference>
<evidence type="ECO:0000256" key="8">
    <source>
        <dbReference type="ARBA" id="ARBA00022840"/>
    </source>
</evidence>
<dbReference type="Pfam" id="PF02260">
    <property type="entry name" value="FATC"/>
    <property type="match status" value="1"/>
</dbReference>
<dbReference type="InterPro" id="IPR050517">
    <property type="entry name" value="DDR_Repair_Kinase"/>
</dbReference>
<dbReference type="InterPro" id="IPR036940">
    <property type="entry name" value="PI3/4_kinase_cat_sf"/>
</dbReference>
<dbReference type="SMART" id="SM01343">
    <property type="entry name" value="FATC"/>
    <property type="match status" value="1"/>
</dbReference>
<evidence type="ECO:0000256" key="6">
    <source>
        <dbReference type="ARBA" id="ARBA00022741"/>
    </source>
</evidence>
<dbReference type="SMART" id="SM00146">
    <property type="entry name" value="PI3Kc"/>
    <property type="match status" value="1"/>
</dbReference>
<dbReference type="Pfam" id="PF00454">
    <property type="entry name" value="PI3_PI4_kinase"/>
    <property type="match status" value="1"/>
</dbReference>
<keyword evidence="8" id="KW-0067">ATP-binding</keyword>
<evidence type="ECO:0000256" key="11">
    <source>
        <dbReference type="SAM" id="MobiDB-lite"/>
    </source>
</evidence>
<reference evidence="15 16" key="1">
    <citation type="journal article" date="2013" name="Nature">
        <title>The genomes of four tapeworm species reveal adaptations to parasitism.</title>
        <authorList>
            <person name="Tsai I.J."/>
            <person name="Zarowiecki M."/>
            <person name="Holroyd N."/>
            <person name="Garciarrubio A."/>
            <person name="Sanchez-Flores A."/>
            <person name="Brooks K.L."/>
            <person name="Tracey A."/>
            <person name="Bobes R.J."/>
            <person name="Fragoso G."/>
            <person name="Sciutto E."/>
            <person name="Aslett M."/>
            <person name="Beasley H."/>
            <person name="Bennett H.M."/>
            <person name="Cai J."/>
            <person name="Camicia F."/>
            <person name="Clark R."/>
            <person name="Cucher M."/>
            <person name="De Silva N."/>
            <person name="Day T.A."/>
            <person name="Deplazes P."/>
            <person name="Estrada K."/>
            <person name="Fernandez C."/>
            <person name="Holland P.W."/>
            <person name="Hou J."/>
            <person name="Hu S."/>
            <person name="Huckvale T."/>
            <person name="Hung S.S."/>
            <person name="Kamenetzky L."/>
            <person name="Keane J.A."/>
            <person name="Kiss F."/>
            <person name="Koziol U."/>
            <person name="Lambert O."/>
            <person name="Liu K."/>
            <person name="Luo X."/>
            <person name="Luo Y."/>
            <person name="Macchiaroli N."/>
            <person name="Nichol S."/>
            <person name="Paps J."/>
            <person name="Parkinson J."/>
            <person name="Pouchkina-Stantcheva N."/>
            <person name="Riddiford N."/>
            <person name="Rosenzvit M."/>
            <person name="Salinas G."/>
            <person name="Wasmuth J.D."/>
            <person name="Zamanian M."/>
            <person name="Zheng Y."/>
            <person name="Cai X."/>
            <person name="Soberon X."/>
            <person name="Olson P.D."/>
            <person name="Laclette J.P."/>
            <person name="Brehm K."/>
            <person name="Berriman M."/>
            <person name="Garciarrubio A."/>
            <person name="Bobes R.J."/>
            <person name="Fragoso G."/>
            <person name="Sanchez-Flores A."/>
            <person name="Estrada K."/>
            <person name="Cevallos M.A."/>
            <person name="Morett E."/>
            <person name="Gonzalez V."/>
            <person name="Portillo T."/>
            <person name="Ochoa-Leyva A."/>
            <person name="Jose M.V."/>
            <person name="Sciutto E."/>
            <person name="Landa A."/>
            <person name="Jimenez L."/>
            <person name="Valdes V."/>
            <person name="Carrero J.C."/>
            <person name="Larralde C."/>
            <person name="Morales-Montor J."/>
            <person name="Limon-Lason J."/>
            <person name="Soberon X."/>
            <person name="Laclette J.P."/>
        </authorList>
    </citation>
    <scope>NUCLEOTIDE SEQUENCE [LARGE SCALE GENOMIC DNA]</scope>
</reference>
<dbReference type="PANTHER" id="PTHR11139">
    <property type="entry name" value="ATAXIA TELANGIECTASIA MUTATED ATM -RELATED"/>
    <property type="match status" value="1"/>
</dbReference>
<comment type="similarity">
    <text evidence="1">Belongs to the PI3/PI4-kinase family.</text>
</comment>
<dbReference type="GO" id="GO:0044877">
    <property type="term" value="F:protein-containing complex binding"/>
    <property type="evidence" value="ECO:0007669"/>
    <property type="project" value="InterPro"/>
</dbReference>
<keyword evidence="4" id="KW-0808">Transferase</keyword>
<dbReference type="SMART" id="SM01346">
    <property type="entry name" value="DUF3385"/>
    <property type="match status" value="1"/>
</dbReference>
<dbReference type="GO" id="GO:0005524">
    <property type="term" value="F:ATP binding"/>
    <property type="evidence" value="ECO:0007669"/>
    <property type="project" value="UniProtKB-KW"/>
</dbReference>
<dbReference type="SMART" id="SM01345">
    <property type="entry name" value="Rapamycin_bind"/>
    <property type="match status" value="1"/>
</dbReference>
<sequence>MDGVLSRFLDGLKSSSDEIRLSTVAEIRRFVALELKEAAASNYAEFIGDLCVEFEGMLSGSDPNEKKGAILAIGCLAEIDFSAIAPYYSQFINLLNLLSTSSDLPLLVLAARLLGEFGLLLPNDFAEGQIKRACEYLKRGSLSTSQKQFYILTLREAALHTPISYYHHLTKCLPVLLQYFREKDIVLRDLAAMALRNTLAIAAENEIGRRGQQMSLDADANVDGFGDSAAHTSANRAIPSSSSRQFLRGIGNTPIRKFSSSQQPAVPQANSYYCPVNEPPMIWYHQCVGQVLFTHAKAIAIKSSEHRVPVVSLNRKMSRDEWAHGSLLILNELLVYANPEFEKLRSSLDSMVEQPIFHVLVVNQTEGELAVRSVNQTPWPVVISPSQQMELSLVPGTHLSALSSSVQVYGDEGVASELLRQQQFRQQRAVPLVSEACQRMLGANLDKIWELVLGCLNLKHTGVLHLVLKVIPRLVAFERSTFLNRELVDVTASVLKNVAKPEETSQSILREVINFLFDCVNRDREKGYALVTLGLMTHSVGDEFEKHGYLSQLISVLLNQLNSTKDVPASKKRLGGLSTAVLLTIGLIAKSLGSRACSSLKPLLDPMISRGLSQPMTVTCTLVAEYIPELKRDVQDSLLKRINVILANSIGIGAASSITLGNGTVPCALGSVPPGANTTGAHLAVAVPRISSTRGRNSLAHTSSVRVRTSSIPLPGFPWGEAFSKNSSSAEFDPSGDALSESQLVAVALRTLGNFDFEGYTLAYCVRHTAENFISISACGVRGIRLEGVRTCLRLMLPLIKSAELVPSPMQKTLDAISDILGKLLIVGICDPDAEVRKCVFSSLDSQFDNYLAQSRHLNSLFVALNDEVFAIRGLVMQCLGRLSDVNPACVQPTLRSVLLKIITDLADSGTTKNKEESAALVAILAATAPHFILPYGASLLHVIIPQIRNALPINLRMKLLIMRNERLQKAANKLGACSFSYHGDVPTDTNEISLSTALLASQSAAHSAAQAVQAVATATARGVGQQLARSVASARPTLPTSSQTTAVCTRAVVAANQAAHSAAIAARVISTAIGRQGKCGSAVYDEFPTSHGLGYPEYPRSGGCELDLLIGEPHETLPGTSQEFLAAAASLGGSEGPETSRGFLVGTLDAIRPGEIGGFMSPNQLSIPGTLRAGRRILENTNAIWREPKGLVVALFSALAHLSSVCPQAVVTLMDDLIPVLVYMLQDPTCHAKRSVAAWAFGVLVSNTGYVVRPYMKHPDLMELLFALLRSVESKSIQIEILRLLGLIGAVDPFKLKVSMGQYDYIQETDTAVSQYDVAESRDVDITQSELLVNLCWDNREEFFAGYSLSALINILREPGMRSNWDHVVRVIASVLESFNQRAIPCLHQVMMELFKCLQGLHETKLQEAITHHMCSIVQIIGPFAKEFASEIVDIITTYWNFSASHIVQRNCIRLAGVIAKAIKTDFRPSMPRLVPCILRCLKQEMVDENVIALCDLISDLGTLLDGHLHILLPALTSLVANLEDTPYEHLLRTSLEAKHAQSAQSITTVTTIAANAGSVPVSQSAAVHAFSSSCSPESVEVMSATSPSYLDDSFVMGTPVDSLLVDSTGGVGSVGGGVAIPSRSALRAAQRAANSPSVPGSLQTRLAALRCITRVTEVLCVESLAANIVQPLCRLLNALYERSLAVVEVKNKPSAPRLALKALYPPCMDVIANLALQMGSAFKFIMPVVQVTLNLINIPHKRFDMAIEKVNSDGYRRPNLSTDGQSISQDTHANFTRKTDPDKLVKNYTLNSLNLQRAWQSSRLSSPEDWNLWLKTLSVSLLRESPSPAIRACARLTTIAPHVSRRLFNAAFMSCWKELRDAEQDDLINTLENVLRLPSSASQSREISQVILNLEEFMAHADKFSGKAPRVHLPLSLNLLADRAMKNRAFAKALRYKELEFLDEVEKRSSPNPSTLASLLAIYDKLQLTEASNGVLLYATKNPRNKLTDEELWYEKLHNWDRAIALCDRKLEDERIRDKTKPILCRLRCLHSLGQWSQLESMAWERWGHLSEGAREQVAPLATSAAITIGAWGRAAHYTQAFAPADHEGGFYRALLALHEGNYAAALDEVAKSRSILAANLIPLTTEGYQRTYPDLVDAQLLSEVEEVIQYKLVPERRAVLHEAWHHRLLGCQSVVEDWGRIIQLRRLVLDPRENIKSCLRYAGLCRRSGRLSLSLQVLLRMLPKDPSEVAWNEVVAAPDPAIVFSYTKLLWASGSREEAVTRLQVLRDSVIEPSLRAQATKLEEIGQEVAQQPFISSTSITDIATRIDDLRCLMAKCSLRLGSWYTDLYIRSSPDVGGSRLPNSGLFSYSPGVSQFKQLSISNEVQQNGTSDTAAQYGVVGLGGNAHFMDDKSVMMHKFVIKCYRTATEHSPGNRSAWQAWAMANYDLSTRLGIEQAQLDQKEIQIKQIISSESSLDHTTLKQSLAGLGQRRSILQRSIEQLAAPSVRGYINSISISSDSNLQDILRLINLLFQFGHLPEIREIAREGLGKIRLQNWLPVLQQLLARIDTPHEHVANIIVDLLIAVGRQFPQALIYSLVLSFKSGGSDRRRYYATKILYFMEEHSPRLVYEAFLLNEELIRLSVSWMEMWFECLEDASRVYFGEKDTGKMFRLLYPLHQVMERGHETANEAAFLQEFGKELNNSRIYCERFENQGMRADLQQAWEGYYTLYRTLSKRVSNLSSLDLTCAAPRLHAYGKDWMLAVPGTYKPHLPLVRLAGVKNCLMVMTSKQHPRKCTMLGSNGKTYVFLLKGHEDTRQDERVMQFFGLINTLLMINPETLRRNLTIQRFSIIPLSTNTGLIGWVPNSDTLHSLIREYRDKTDITLNQEHREMLHLAPDFDRLNLSQKTEVFEAGLRVSSGRDLANILWLKSHNSEVWFERRTTFIRSIAVMSMVGYILGLGDRHPSNLMLCRETGKIVHIDFGDCFEVAMMREKYPEKVPFRLTRMLITAMEVTGIDGVYRHTCETMMQLMRSNRDSLLAVLEAFIHDPLLQWVLLENKRPVLGPAAGGGVGVNNQGVPPPPAPPLSANSTAPAQQALRGLPTQQQQQQTMDGEGEPHTKVPLGAGVGGGARYPQTRVSQQSQNISAHSRNIPYVFTDPNYPSSLSLRDCRHINPWRHHLCNGPWLGCYETAKAMRRQTESGAIVCERVGMQNFIFSAKPPSESEYHDEMQTGGMGNTRARDVLSRIRRKLDGNENGAQTSVPLQVDDLIREATSVRNISQMYIGAPSGNLHLRRSSDTIGTSCGVSIITLLRIGND</sequence>
<keyword evidence="7" id="KW-0418">Kinase</keyword>
<dbReference type="SUPFAM" id="SSF47212">
    <property type="entry name" value="FKBP12-rapamycin-binding domain of FKBP-rapamycin-associated protein (FRAP)"/>
    <property type="match status" value="1"/>
</dbReference>
<feature type="domain" description="FAT" evidence="13">
    <location>
        <begin position="1921"/>
        <end position="2587"/>
    </location>
</feature>
<name>A0A068W7V8_ECHGR</name>
<keyword evidence="3" id="KW-0723">Serine/threonine-protein kinase</keyword>
<dbReference type="Gene3D" id="1.10.1070.11">
    <property type="entry name" value="Phosphatidylinositol 3-/4-kinase, catalytic domain"/>
    <property type="match status" value="1"/>
</dbReference>
<proteinExistence type="inferred from homology"/>
<dbReference type="Proteomes" id="UP000492820">
    <property type="component" value="Unassembled WGS sequence"/>
</dbReference>
<dbReference type="InterPro" id="IPR014009">
    <property type="entry name" value="PIK_FAT"/>
</dbReference>
<dbReference type="Pfam" id="PF23593">
    <property type="entry name" value="HEAT_ATR"/>
    <property type="match status" value="1"/>
</dbReference>
<dbReference type="Pfam" id="PF02259">
    <property type="entry name" value="FAT"/>
    <property type="match status" value="2"/>
</dbReference>
<feature type="domain" description="FATC" evidence="14">
    <location>
        <begin position="3241"/>
        <end position="3272"/>
    </location>
</feature>
<dbReference type="FunFam" id="3.30.1010.10:FF:000006">
    <property type="entry name" value="Serine/threonine-protein kinase TOR"/>
    <property type="match status" value="1"/>
</dbReference>
<evidence type="ECO:0000256" key="7">
    <source>
        <dbReference type="ARBA" id="ARBA00022777"/>
    </source>
</evidence>
<evidence type="ECO:0000256" key="10">
    <source>
        <dbReference type="ARBA" id="ARBA00048679"/>
    </source>
</evidence>
<dbReference type="Gene3D" id="1.20.120.150">
    <property type="entry name" value="FKBP12-rapamycin binding domain"/>
    <property type="match status" value="1"/>
</dbReference>
<dbReference type="SUPFAM" id="SSF48371">
    <property type="entry name" value="ARM repeat"/>
    <property type="match status" value="2"/>
</dbReference>
<dbReference type="InterPro" id="IPR024585">
    <property type="entry name" value="mTOR_dom"/>
</dbReference>
<dbReference type="PROSITE" id="PS51189">
    <property type="entry name" value="FAT"/>
    <property type="match status" value="1"/>
</dbReference>
<evidence type="ECO:0000256" key="4">
    <source>
        <dbReference type="ARBA" id="ARBA00022679"/>
    </source>
</evidence>
<dbReference type="InterPro" id="IPR026683">
    <property type="entry name" value="TOR_cat"/>
</dbReference>
<dbReference type="InterPro" id="IPR011009">
    <property type="entry name" value="Kinase-like_dom_sf"/>
</dbReference>
<dbReference type="FunFam" id="1.10.1070.11:FF:000029">
    <property type="entry name" value="Serine/threonine-protein kinase TOR"/>
    <property type="match status" value="1"/>
</dbReference>
<evidence type="ECO:0000256" key="2">
    <source>
        <dbReference type="ARBA" id="ARBA00012513"/>
    </source>
</evidence>
<feature type="domain" description="PI3K/PI4K catalytic" evidence="12">
    <location>
        <begin position="2763"/>
        <end position="3076"/>
    </location>
</feature>
<evidence type="ECO:0000256" key="1">
    <source>
        <dbReference type="ARBA" id="ARBA00011031"/>
    </source>
</evidence>
<gene>
    <name evidence="15" type="ORF">EgrG_000787900</name>
</gene>
<dbReference type="PROSITE" id="PS50290">
    <property type="entry name" value="PI3_4_KINASE_3"/>
    <property type="match status" value="1"/>
</dbReference>
<organism evidence="15">
    <name type="scientific">Echinococcus granulosus</name>
    <name type="common">Hydatid tapeworm</name>
    <dbReference type="NCBI Taxonomy" id="6210"/>
    <lineage>
        <taxon>Eukaryota</taxon>
        <taxon>Metazoa</taxon>
        <taxon>Spiralia</taxon>
        <taxon>Lophotrochozoa</taxon>
        <taxon>Platyhelminthes</taxon>
        <taxon>Cestoda</taxon>
        <taxon>Eucestoda</taxon>
        <taxon>Cyclophyllidea</taxon>
        <taxon>Taeniidae</taxon>
        <taxon>Echinococcus</taxon>
        <taxon>Echinococcus granulosus group</taxon>
    </lineage>
</organism>
<reference evidence="17" key="3">
    <citation type="submission" date="2020-10" db="UniProtKB">
        <authorList>
            <consortium name="WormBaseParasite"/>
        </authorList>
    </citation>
    <scope>IDENTIFICATION</scope>
</reference>
<dbReference type="InterPro" id="IPR003152">
    <property type="entry name" value="FATC_dom"/>
</dbReference>
<dbReference type="GO" id="GO:0016242">
    <property type="term" value="P:negative regulation of macroautophagy"/>
    <property type="evidence" value="ECO:0007669"/>
    <property type="project" value="TreeGrafter"/>
</dbReference>
<dbReference type="FunFam" id="1.20.120.150:FF:000001">
    <property type="entry name" value="Serine/threonine-protein kinase TOR"/>
    <property type="match status" value="1"/>
</dbReference>
<dbReference type="InterPro" id="IPR009076">
    <property type="entry name" value="FRB_dom"/>
</dbReference>
<dbReference type="GO" id="GO:0038202">
    <property type="term" value="P:TORC1 signaling"/>
    <property type="evidence" value="ECO:0007669"/>
    <property type="project" value="TreeGrafter"/>
</dbReference>
<reference evidence="15" key="2">
    <citation type="submission" date="2014-06" db="EMBL/GenBank/DDBJ databases">
        <authorList>
            <person name="Aslett M."/>
        </authorList>
    </citation>
    <scope>NUCLEOTIDE SEQUENCE</scope>
</reference>
<dbReference type="WBParaSite" id="EgrG_000787900">
    <property type="protein sequence ID" value="EgrG_000787900"/>
    <property type="gene ID" value="EgrG_000787900"/>
</dbReference>
<dbReference type="SUPFAM" id="SSF56112">
    <property type="entry name" value="Protein kinase-like (PK-like)"/>
    <property type="match status" value="1"/>
</dbReference>
<dbReference type="CDD" id="cd05169">
    <property type="entry name" value="PIKKc_TOR"/>
    <property type="match status" value="1"/>
</dbReference>
<feature type="region of interest" description="Disordered" evidence="11">
    <location>
        <begin position="3058"/>
        <end position="3102"/>
    </location>
</feature>
<dbReference type="Pfam" id="PF11865">
    <property type="entry name" value="mTOR_dom"/>
    <property type="match status" value="1"/>
</dbReference>
<protein>
    <recommendedName>
        <fullName evidence="2">non-specific serine/threonine protein kinase</fullName>
        <ecNumber evidence="2">2.7.11.1</ecNumber>
    </recommendedName>
</protein>
<evidence type="ECO:0000313" key="15">
    <source>
        <dbReference type="EMBL" id="CDS15479.1"/>
    </source>
</evidence>
<dbReference type="GO" id="GO:0004674">
    <property type="term" value="F:protein serine/threonine kinase activity"/>
    <property type="evidence" value="ECO:0007669"/>
    <property type="project" value="UniProtKB-KW"/>
</dbReference>
<dbReference type="PROSITE" id="PS51190">
    <property type="entry name" value="FATC"/>
    <property type="match status" value="1"/>
</dbReference>
<comment type="catalytic activity">
    <reaction evidence="10">
        <text>L-seryl-[protein] + ATP = O-phospho-L-seryl-[protein] + ADP + H(+)</text>
        <dbReference type="Rhea" id="RHEA:17989"/>
        <dbReference type="Rhea" id="RHEA-COMP:9863"/>
        <dbReference type="Rhea" id="RHEA-COMP:11604"/>
        <dbReference type="ChEBI" id="CHEBI:15378"/>
        <dbReference type="ChEBI" id="CHEBI:29999"/>
        <dbReference type="ChEBI" id="CHEBI:30616"/>
        <dbReference type="ChEBI" id="CHEBI:83421"/>
        <dbReference type="ChEBI" id="CHEBI:456216"/>
        <dbReference type="EC" id="2.7.11.1"/>
    </reaction>
</comment>
<dbReference type="InterPro" id="IPR018936">
    <property type="entry name" value="PI3/4_kinase_CS"/>
</dbReference>
<dbReference type="InterPro" id="IPR000403">
    <property type="entry name" value="PI3/4_kinase_cat_dom"/>
</dbReference>
<dbReference type="InterPro" id="IPR036738">
    <property type="entry name" value="FRB_sf"/>
</dbReference>
<dbReference type="GO" id="GO:0031931">
    <property type="term" value="C:TORC1 complex"/>
    <property type="evidence" value="ECO:0007669"/>
    <property type="project" value="TreeGrafter"/>
</dbReference>
<dbReference type="PROSITE" id="PS00916">
    <property type="entry name" value="PI3_4_KINASE_2"/>
    <property type="match status" value="1"/>
</dbReference>
<evidence type="ECO:0000259" key="13">
    <source>
        <dbReference type="PROSITE" id="PS51189"/>
    </source>
</evidence>
<dbReference type="GO" id="GO:0005737">
    <property type="term" value="C:cytoplasm"/>
    <property type="evidence" value="ECO:0007669"/>
    <property type="project" value="TreeGrafter"/>
</dbReference>
<dbReference type="GO" id="GO:0031932">
    <property type="term" value="C:TORC2 complex"/>
    <property type="evidence" value="ECO:0007669"/>
    <property type="project" value="TreeGrafter"/>
</dbReference>
<evidence type="ECO:0000256" key="3">
    <source>
        <dbReference type="ARBA" id="ARBA00022527"/>
    </source>
</evidence>
<dbReference type="GO" id="GO:0005634">
    <property type="term" value="C:nucleus"/>
    <property type="evidence" value="ECO:0007669"/>
    <property type="project" value="TreeGrafter"/>
</dbReference>
<keyword evidence="5" id="KW-0677">Repeat</keyword>
<accession>A0A068W7V8</accession>
<evidence type="ECO:0000259" key="12">
    <source>
        <dbReference type="PROSITE" id="PS50290"/>
    </source>
</evidence>
<dbReference type="InterPro" id="IPR016024">
    <property type="entry name" value="ARM-type_fold"/>
</dbReference>
<evidence type="ECO:0000256" key="9">
    <source>
        <dbReference type="ARBA" id="ARBA00047899"/>
    </source>
</evidence>
<dbReference type="PANTHER" id="PTHR11139:SF9">
    <property type="entry name" value="SERINE_THREONINE-PROTEIN KINASE MTOR"/>
    <property type="match status" value="1"/>
</dbReference>